<name>A0A7U2FG37_PHANO</name>
<dbReference type="AlphaFoldDB" id="A0A7U2FG37"/>
<protein>
    <submittedName>
        <fullName evidence="1">Uncharacterized protein</fullName>
    </submittedName>
</protein>
<dbReference type="Proteomes" id="UP000663193">
    <property type="component" value="Chromosome 15"/>
</dbReference>
<dbReference type="VEuPathDB" id="FungiDB:JI435_419930"/>
<evidence type="ECO:0000313" key="2">
    <source>
        <dbReference type="Proteomes" id="UP000663193"/>
    </source>
</evidence>
<evidence type="ECO:0000313" key="1">
    <source>
        <dbReference type="EMBL" id="QRD03594.1"/>
    </source>
</evidence>
<accession>A0A7U2FG37</accession>
<sequence>MYVVAPSYVLYPQARDRCMPLAAMSTRKVRRALVPRVNSAAALSVILLSSFIIKSQSASSRVIFVQAPAHSSAFRMALVPLRGAAAFIIPKPSFVNPITDKSLAQSGRKTGQRLSILVH</sequence>
<dbReference type="EMBL" id="CP069037">
    <property type="protein sequence ID" value="QRD03594.1"/>
    <property type="molecule type" value="Genomic_DNA"/>
</dbReference>
<gene>
    <name evidence="1" type="ORF">JI435_419930</name>
</gene>
<reference evidence="2" key="1">
    <citation type="journal article" date="2021" name="BMC Genomics">
        <title>Chromosome-level genome assembly and manually-curated proteome of model necrotroph Parastagonospora nodorum Sn15 reveals a genome-wide trove of candidate effector homologs, and redundancy of virulence-related functions within an accessory chromosome.</title>
        <authorList>
            <person name="Bertazzoni S."/>
            <person name="Jones D.A.B."/>
            <person name="Phan H.T."/>
            <person name="Tan K.-C."/>
            <person name="Hane J.K."/>
        </authorList>
    </citation>
    <scope>NUCLEOTIDE SEQUENCE [LARGE SCALE GENOMIC DNA]</scope>
    <source>
        <strain evidence="2">SN15 / ATCC MYA-4574 / FGSC 10173)</strain>
    </source>
</reference>
<keyword evidence="2" id="KW-1185">Reference proteome</keyword>
<organism evidence="1 2">
    <name type="scientific">Phaeosphaeria nodorum (strain SN15 / ATCC MYA-4574 / FGSC 10173)</name>
    <name type="common">Glume blotch fungus</name>
    <name type="synonym">Parastagonospora nodorum</name>
    <dbReference type="NCBI Taxonomy" id="321614"/>
    <lineage>
        <taxon>Eukaryota</taxon>
        <taxon>Fungi</taxon>
        <taxon>Dikarya</taxon>
        <taxon>Ascomycota</taxon>
        <taxon>Pezizomycotina</taxon>
        <taxon>Dothideomycetes</taxon>
        <taxon>Pleosporomycetidae</taxon>
        <taxon>Pleosporales</taxon>
        <taxon>Pleosporineae</taxon>
        <taxon>Phaeosphaeriaceae</taxon>
        <taxon>Parastagonospora</taxon>
    </lineage>
</organism>
<proteinExistence type="predicted"/>